<gene>
    <name evidence="3" type="ORF">GCM10011491_19150</name>
</gene>
<dbReference type="RefSeq" id="WP_188823842.1">
    <property type="nucleotide sequence ID" value="NZ_BMHH01000006.1"/>
</dbReference>
<comment type="caution">
    <text evidence="3">The sequence shown here is derived from an EMBL/GenBank/DDBJ whole genome shotgun (WGS) entry which is preliminary data.</text>
</comment>
<organism evidence="3 4">
    <name type="scientific">Brucella endophytica</name>
    <dbReference type="NCBI Taxonomy" id="1963359"/>
    <lineage>
        <taxon>Bacteria</taxon>
        <taxon>Pseudomonadati</taxon>
        <taxon>Pseudomonadota</taxon>
        <taxon>Alphaproteobacteria</taxon>
        <taxon>Hyphomicrobiales</taxon>
        <taxon>Brucellaceae</taxon>
        <taxon>Brucella/Ochrobactrum group</taxon>
        <taxon>Brucella</taxon>
    </lineage>
</organism>
<name>A0A916SAS0_9HYPH</name>
<reference evidence="3" key="1">
    <citation type="journal article" date="2014" name="Int. J. Syst. Evol. Microbiol.">
        <title>Complete genome sequence of Corynebacterium casei LMG S-19264T (=DSM 44701T), isolated from a smear-ripened cheese.</title>
        <authorList>
            <consortium name="US DOE Joint Genome Institute (JGI-PGF)"/>
            <person name="Walter F."/>
            <person name="Albersmeier A."/>
            <person name="Kalinowski J."/>
            <person name="Ruckert C."/>
        </authorList>
    </citation>
    <scope>NUCLEOTIDE SEQUENCE</scope>
    <source>
        <strain evidence="3">CGMCC 1.15082</strain>
    </source>
</reference>
<keyword evidence="4" id="KW-1185">Reference proteome</keyword>
<reference evidence="3" key="2">
    <citation type="submission" date="2020-09" db="EMBL/GenBank/DDBJ databases">
        <authorList>
            <person name="Sun Q."/>
            <person name="Zhou Y."/>
        </authorList>
    </citation>
    <scope>NUCLEOTIDE SEQUENCE</scope>
    <source>
        <strain evidence="3">CGMCC 1.15082</strain>
    </source>
</reference>
<dbReference type="PANTHER" id="PTHR39430:SF1">
    <property type="entry name" value="PROTEASE"/>
    <property type="match status" value="1"/>
</dbReference>
<feature type="transmembrane region" description="Helical" evidence="1">
    <location>
        <begin position="246"/>
        <end position="265"/>
    </location>
</feature>
<feature type="transmembrane region" description="Helical" evidence="1">
    <location>
        <begin position="124"/>
        <end position="140"/>
    </location>
</feature>
<dbReference type="InterPro" id="IPR003675">
    <property type="entry name" value="Rce1/LyrA-like_dom"/>
</dbReference>
<dbReference type="PANTHER" id="PTHR39430">
    <property type="entry name" value="MEMBRANE-ASSOCIATED PROTEASE-RELATED"/>
    <property type="match status" value="1"/>
</dbReference>
<evidence type="ECO:0000259" key="2">
    <source>
        <dbReference type="Pfam" id="PF02517"/>
    </source>
</evidence>
<feature type="transmembrane region" description="Helical" evidence="1">
    <location>
        <begin position="91"/>
        <end position="112"/>
    </location>
</feature>
<dbReference type="Proteomes" id="UP000646478">
    <property type="component" value="Unassembled WGS sequence"/>
</dbReference>
<feature type="transmembrane region" description="Helical" evidence="1">
    <location>
        <begin position="183"/>
        <end position="201"/>
    </location>
</feature>
<evidence type="ECO:0000313" key="4">
    <source>
        <dbReference type="Proteomes" id="UP000646478"/>
    </source>
</evidence>
<dbReference type="EMBL" id="BMHH01000006">
    <property type="protein sequence ID" value="GGA91313.1"/>
    <property type="molecule type" value="Genomic_DNA"/>
</dbReference>
<keyword evidence="1" id="KW-0472">Membrane</keyword>
<dbReference type="AlphaFoldDB" id="A0A916SAS0"/>
<keyword evidence="1" id="KW-1133">Transmembrane helix</keyword>
<proteinExistence type="predicted"/>
<keyword evidence="1" id="KW-0812">Transmembrane</keyword>
<feature type="transmembrane region" description="Helical" evidence="1">
    <location>
        <begin position="53"/>
        <end position="70"/>
    </location>
</feature>
<evidence type="ECO:0000256" key="1">
    <source>
        <dbReference type="SAM" id="Phobius"/>
    </source>
</evidence>
<evidence type="ECO:0000313" key="3">
    <source>
        <dbReference type="EMBL" id="GGA91313.1"/>
    </source>
</evidence>
<dbReference type="Pfam" id="PF02517">
    <property type="entry name" value="Rce1-like"/>
    <property type="match status" value="1"/>
</dbReference>
<dbReference type="GO" id="GO:0004175">
    <property type="term" value="F:endopeptidase activity"/>
    <property type="evidence" value="ECO:0007669"/>
    <property type="project" value="UniProtKB-ARBA"/>
</dbReference>
<protein>
    <recommendedName>
        <fullName evidence="2">CAAX prenyl protease 2/Lysostaphin resistance protein A-like domain-containing protein</fullName>
    </recommendedName>
</protein>
<feature type="domain" description="CAAX prenyl protease 2/Lysostaphin resistance protein A-like" evidence="2">
    <location>
        <begin position="126"/>
        <end position="216"/>
    </location>
</feature>
<sequence>MALKIRILIHAALFSLAYSYVYPFLKHFLPEWRFPAFDYLNELTGFPPLESRILHFLFAVVLYALFAVLWERENWKDAFFLRDSPKGLLKGAAFALLLALGALALYQLAGLLDIEGIIPDHQKTAALILAWFVAQAFNAVQEELVFRGYLLRHLAGHFNKHASVALVSLIFGMGHIAQYDWTGFIFATVGGAIFGYVYLFYRNIYVPIGMHGVWDICSHTLVNTKILLAQPGPLMERLGDSAGNNALFLTVVGVHVLFLAAFFIWKRLWRL</sequence>
<feature type="transmembrane region" description="Helical" evidence="1">
    <location>
        <begin position="161"/>
        <end position="177"/>
    </location>
</feature>
<dbReference type="GO" id="GO:0080120">
    <property type="term" value="P:CAAX-box protein maturation"/>
    <property type="evidence" value="ECO:0007669"/>
    <property type="project" value="UniProtKB-ARBA"/>
</dbReference>
<accession>A0A916SAS0</accession>